<gene>
    <name evidence="1" type="ORF">AA15669_0510</name>
</gene>
<dbReference type="EMBL" id="BAQD01000005">
    <property type="protein sequence ID" value="GBQ05542.1"/>
    <property type="molecule type" value="Genomic_DNA"/>
</dbReference>
<evidence type="ECO:0000313" key="2">
    <source>
        <dbReference type="Proteomes" id="UP001062901"/>
    </source>
</evidence>
<evidence type="ECO:0000313" key="1">
    <source>
        <dbReference type="EMBL" id="GBQ05542.1"/>
    </source>
</evidence>
<name>A0ABQ0P0H9_9PROT</name>
<protein>
    <submittedName>
        <fullName evidence="1">Uncharacterized protein</fullName>
    </submittedName>
</protein>
<organism evidence="1 2">
    <name type="scientific">Saccharibacter floricola DSM 15669</name>
    <dbReference type="NCBI Taxonomy" id="1123227"/>
    <lineage>
        <taxon>Bacteria</taxon>
        <taxon>Pseudomonadati</taxon>
        <taxon>Pseudomonadota</taxon>
        <taxon>Alphaproteobacteria</taxon>
        <taxon>Acetobacterales</taxon>
        <taxon>Acetobacteraceae</taxon>
        <taxon>Saccharibacter</taxon>
    </lineage>
</organism>
<keyword evidence="2" id="KW-1185">Reference proteome</keyword>
<proteinExistence type="predicted"/>
<dbReference type="Proteomes" id="UP001062901">
    <property type="component" value="Unassembled WGS sequence"/>
</dbReference>
<sequence>MRAGPVSHCWARKVPPHILARLRPIPTVLRAAQRVRRSKRGRAKQRRIKEACLMALKTRVRRGAILLLEGERKMTAHFL</sequence>
<comment type="caution">
    <text evidence="1">The sequence shown here is derived from an EMBL/GenBank/DDBJ whole genome shotgun (WGS) entry which is preliminary data.</text>
</comment>
<accession>A0ABQ0P0H9</accession>
<reference evidence="1" key="1">
    <citation type="submission" date="2013-04" db="EMBL/GenBank/DDBJ databases">
        <title>The genome sequencing project of 58 acetic acid bacteria.</title>
        <authorList>
            <person name="Okamoto-Kainuma A."/>
            <person name="Ishikawa M."/>
            <person name="Umino S."/>
            <person name="Koizumi Y."/>
            <person name="Shiwa Y."/>
            <person name="Yoshikawa H."/>
            <person name="Matsutani M."/>
            <person name="Matsushita K."/>
        </authorList>
    </citation>
    <scope>NUCLEOTIDE SEQUENCE</scope>
    <source>
        <strain evidence="1">DSM 15669</strain>
    </source>
</reference>